<gene>
    <name evidence="1" type="ORF">JG688_00010126</name>
</gene>
<evidence type="ECO:0000313" key="1">
    <source>
        <dbReference type="EMBL" id="KAG6959307.1"/>
    </source>
</evidence>
<dbReference type="AlphaFoldDB" id="A0A8J5M1X1"/>
<proteinExistence type="predicted"/>
<protein>
    <submittedName>
        <fullName evidence="1">Uncharacterized protein</fullName>
    </submittedName>
</protein>
<dbReference type="EMBL" id="JAENGY010000619">
    <property type="protein sequence ID" value="KAG6959307.1"/>
    <property type="molecule type" value="Genomic_DNA"/>
</dbReference>
<keyword evidence="2" id="KW-1185">Reference proteome</keyword>
<reference evidence="1" key="1">
    <citation type="submission" date="2021-01" db="EMBL/GenBank/DDBJ databases">
        <title>Phytophthora aleatoria, a newly-described species from Pinus radiata is distinct from Phytophthora cactorum isolates based on comparative genomics.</title>
        <authorList>
            <person name="Mcdougal R."/>
            <person name="Panda P."/>
            <person name="Williams N."/>
            <person name="Studholme D.J."/>
        </authorList>
    </citation>
    <scope>NUCLEOTIDE SEQUENCE</scope>
    <source>
        <strain evidence="1">NZFS 4037</strain>
    </source>
</reference>
<dbReference type="Proteomes" id="UP000709295">
    <property type="component" value="Unassembled WGS sequence"/>
</dbReference>
<evidence type="ECO:0000313" key="2">
    <source>
        <dbReference type="Proteomes" id="UP000709295"/>
    </source>
</evidence>
<organism evidence="1 2">
    <name type="scientific">Phytophthora aleatoria</name>
    <dbReference type="NCBI Taxonomy" id="2496075"/>
    <lineage>
        <taxon>Eukaryota</taxon>
        <taxon>Sar</taxon>
        <taxon>Stramenopiles</taxon>
        <taxon>Oomycota</taxon>
        <taxon>Peronosporomycetes</taxon>
        <taxon>Peronosporales</taxon>
        <taxon>Peronosporaceae</taxon>
        <taxon>Phytophthora</taxon>
    </lineage>
</organism>
<name>A0A8J5M1X1_9STRA</name>
<comment type="caution">
    <text evidence="1">The sequence shown here is derived from an EMBL/GenBank/DDBJ whole genome shotgun (WGS) entry which is preliminary data.</text>
</comment>
<accession>A0A8J5M1X1</accession>
<sequence>MLTAGVYNDPNSVSNFMKEALRYTGPEVPLHEEDLPRQRNKAMNKAIMSTREHGGRYSHDPFHPELFLGDLSKDPRLSTTAPLVEKMVDQHRFRQTRYIAGKLQDDRTASTESISGTKLMLRQIKQGFNDRATRMAGIFDDSFNTMQSRTPLPGDSTHKVGDTIKEDQKIYQVGDEKILPQYSTDIVSKLSNQIGNQWGVQPDQRMGISSVSNICRMWTKLRQQFFALESRIQTSRAR</sequence>